<evidence type="ECO:0000313" key="2">
    <source>
        <dbReference type="EMBL" id="KAK5893194.1"/>
    </source>
</evidence>
<gene>
    <name evidence="2" type="ORF">CgunFtcFv8_006089</name>
</gene>
<dbReference type="EMBL" id="JAURVH010001535">
    <property type="protein sequence ID" value="KAK5893194.1"/>
    <property type="molecule type" value="Genomic_DNA"/>
</dbReference>
<protein>
    <submittedName>
        <fullName evidence="2">Uncharacterized protein</fullName>
    </submittedName>
</protein>
<organism evidence="2 3">
    <name type="scientific">Champsocephalus gunnari</name>
    <name type="common">Mackerel icefish</name>
    <dbReference type="NCBI Taxonomy" id="52237"/>
    <lineage>
        <taxon>Eukaryota</taxon>
        <taxon>Metazoa</taxon>
        <taxon>Chordata</taxon>
        <taxon>Craniata</taxon>
        <taxon>Vertebrata</taxon>
        <taxon>Euteleostomi</taxon>
        <taxon>Actinopterygii</taxon>
        <taxon>Neopterygii</taxon>
        <taxon>Teleostei</taxon>
        <taxon>Neoteleostei</taxon>
        <taxon>Acanthomorphata</taxon>
        <taxon>Eupercaria</taxon>
        <taxon>Perciformes</taxon>
        <taxon>Notothenioidei</taxon>
        <taxon>Channichthyidae</taxon>
        <taxon>Champsocephalus</taxon>
    </lineage>
</organism>
<feature type="chain" id="PRO_5042924872" evidence="1">
    <location>
        <begin position="17"/>
        <end position="599"/>
    </location>
</feature>
<feature type="signal peptide" evidence="1">
    <location>
        <begin position="1"/>
        <end position="16"/>
    </location>
</feature>
<comment type="caution">
    <text evidence="2">The sequence shown here is derived from an EMBL/GenBank/DDBJ whole genome shotgun (WGS) entry which is preliminary data.</text>
</comment>
<keyword evidence="3" id="KW-1185">Reference proteome</keyword>
<reference evidence="2 3" key="1">
    <citation type="journal article" date="2023" name="Mol. Biol. Evol.">
        <title>Genomics of Secondarily Temperate Adaptation in the Only Non-Antarctic Icefish.</title>
        <authorList>
            <person name="Rivera-Colon A.G."/>
            <person name="Rayamajhi N."/>
            <person name="Minhas B.F."/>
            <person name="Madrigal G."/>
            <person name="Bilyk K.T."/>
            <person name="Yoon V."/>
            <person name="Hune M."/>
            <person name="Gregory S."/>
            <person name="Cheng C.H.C."/>
            <person name="Catchen J.M."/>
        </authorList>
    </citation>
    <scope>NUCLEOTIDE SEQUENCE [LARGE SCALE GENOMIC DNA]</scope>
    <source>
        <tissue evidence="2">White muscle</tissue>
    </source>
</reference>
<dbReference type="AlphaFoldDB" id="A0AAN8GUZ3"/>
<sequence>MCVSLLLLLLVCGAQSTHFYGTVMTYYPKNTNADGSLTVVLRYKLSFHDCSSRDLWQCPSLNCGTQTSLVLNVVDQESSGEWCQREGIMTRRVPINSQFQLELTGFAWININNGIMFWRAVTGVELRNRSDIGQANTSPQTTILPALRVPSNCRRDFHLLDFDPDGDEVRCRYVNSSLSECFDCTTPSVLSLSESCILSFSPTSSANEGPYTVQMVMEDFPRQTISLTQNGGLTVNSAISKIPVQFAVRVDPAVPSCTEGLYLPRFLTPTPANKAQLYAPVNQTLSISVNAEANVSRTLELLFSGPYNTNKSSLGAGRFLLRWTPSQEEDGESHPICFVVQSITRSITRANNKHSCSINNNTSSYKHYHYTNNNNNNTNNNTTFNHNSLNNYTTNYNNHPNINNYHIDYNNDPYTKYNNNTNYNHNSLNNYTSNHNNHPNINNYHINYNNHPYTKYNNNTKYNHNSINNYTTNHNNHPNNNYHINYNDNTYTKYNNNNNNNNNNNTEYNHNTKYNHNSHNNYTTNHNNHPYTKYNNNTKYNHNSLNNHTGNHNNHPNINNYHINYNNHPYTKYNNHTNYNHSSIDNYSANYNQNNIYTS</sequence>
<keyword evidence="1" id="KW-0732">Signal</keyword>
<evidence type="ECO:0000313" key="3">
    <source>
        <dbReference type="Proteomes" id="UP001331515"/>
    </source>
</evidence>
<proteinExistence type="predicted"/>
<name>A0AAN8GUZ3_CHAGU</name>
<evidence type="ECO:0000256" key="1">
    <source>
        <dbReference type="SAM" id="SignalP"/>
    </source>
</evidence>
<dbReference type="Proteomes" id="UP001331515">
    <property type="component" value="Unassembled WGS sequence"/>
</dbReference>
<accession>A0AAN8GUZ3</accession>